<keyword evidence="9" id="KW-0326">Glycosidase</keyword>
<keyword evidence="8" id="KW-0572">Peptidoglycan-anchor</keyword>
<evidence type="ECO:0000256" key="11">
    <source>
        <dbReference type="SAM" id="Phobius"/>
    </source>
</evidence>
<dbReference type="SUPFAM" id="SSF51445">
    <property type="entry name" value="(Trans)glycosidases"/>
    <property type="match status" value="1"/>
</dbReference>
<organism evidence="14 15">
    <name type="scientific">Georgenia faecalis</name>
    <dbReference type="NCBI Taxonomy" id="2483799"/>
    <lineage>
        <taxon>Bacteria</taxon>
        <taxon>Bacillati</taxon>
        <taxon>Actinomycetota</taxon>
        <taxon>Actinomycetes</taxon>
        <taxon>Micrococcales</taxon>
        <taxon>Bogoriellaceae</taxon>
        <taxon>Georgenia</taxon>
    </lineage>
</organism>
<dbReference type="RefSeq" id="WP_164471320.1">
    <property type="nucleotide sequence ID" value="NZ_CP033325.1"/>
</dbReference>
<gene>
    <name evidence="14" type="ORF">ACFO3F_12310</name>
</gene>
<evidence type="ECO:0000313" key="14">
    <source>
        <dbReference type="EMBL" id="MFC4556034.1"/>
    </source>
</evidence>
<dbReference type="Pfam" id="PF05901">
    <property type="entry name" value="Excalibur"/>
    <property type="match status" value="1"/>
</dbReference>
<dbReference type="Gene3D" id="3.40.50.1700">
    <property type="entry name" value="Glycoside hydrolase family 3 C-terminal domain"/>
    <property type="match status" value="1"/>
</dbReference>
<keyword evidence="7 14" id="KW-0378">Hydrolase</keyword>
<evidence type="ECO:0000256" key="10">
    <source>
        <dbReference type="SAM" id="MobiDB-lite"/>
    </source>
</evidence>
<dbReference type="PRINTS" id="PR00133">
    <property type="entry name" value="GLHYDRLASE3"/>
</dbReference>
<dbReference type="SUPFAM" id="SSF52279">
    <property type="entry name" value="Beta-D-glucan exohydrolase, C-terminal domain"/>
    <property type="match status" value="1"/>
</dbReference>
<dbReference type="InterPro" id="IPR001764">
    <property type="entry name" value="Glyco_hydro_3_N"/>
</dbReference>
<comment type="catalytic activity">
    <reaction evidence="1">
        <text>Hydrolysis of terminal non-reducing N-acetyl-D-hexosamine residues in N-acetyl-beta-D-hexosaminides.</text>
        <dbReference type="EC" id="3.2.1.52"/>
    </reaction>
</comment>
<dbReference type="Gene3D" id="3.20.20.300">
    <property type="entry name" value="Glycoside hydrolase, family 3, N-terminal domain"/>
    <property type="match status" value="1"/>
</dbReference>
<dbReference type="Proteomes" id="UP001595955">
    <property type="component" value="Unassembled WGS sequence"/>
</dbReference>
<keyword evidence="11" id="KW-0472">Membrane</keyword>
<evidence type="ECO:0000313" key="15">
    <source>
        <dbReference type="Proteomes" id="UP001595955"/>
    </source>
</evidence>
<dbReference type="PANTHER" id="PTHR30480:SF13">
    <property type="entry name" value="BETA-HEXOSAMINIDASE"/>
    <property type="match status" value="1"/>
</dbReference>
<feature type="signal peptide" evidence="12">
    <location>
        <begin position="1"/>
        <end position="37"/>
    </location>
</feature>
<dbReference type="GO" id="GO:0016787">
    <property type="term" value="F:hydrolase activity"/>
    <property type="evidence" value="ECO:0007669"/>
    <property type="project" value="UniProtKB-KW"/>
</dbReference>
<feature type="transmembrane region" description="Helical" evidence="11">
    <location>
        <begin position="792"/>
        <end position="813"/>
    </location>
</feature>
<keyword evidence="6 12" id="KW-0732">Signal</keyword>
<dbReference type="SMART" id="SM00894">
    <property type="entry name" value="Excalibur"/>
    <property type="match status" value="1"/>
</dbReference>
<evidence type="ECO:0000256" key="8">
    <source>
        <dbReference type="ARBA" id="ARBA00023088"/>
    </source>
</evidence>
<evidence type="ECO:0000256" key="1">
    <source>
        <dbReference type="ARBA" id="ARBA00001231"/>
    </source>
</evidence>
<dbReference type="Pfam" id="PF00933">
    <property type="entry name" value="Glyco_hydro_3"/>
    <property type="match status" value="1"/>
</dbReference>
<keyword evidence="15" id="KW-1185">Reference proteome</keyword>
<feature type="chain" id="PRO_5045220184" description="beta-N-acetylhexosaminidase" evidence="12">
    <location>
        <begin position="38"/>
        <end position="819"/>
    </location>
</feature>
<evidence type="ECO:0000256" key="4">
    <source>
        <dbReference type="ARBA" id="ARBA00022512"/>
    </source>
</evidence>
<accession>A0ABV9DBA2</accession>
<comment type="similarity">
    <text evidence="2">Belongs to the glycosyl hydrolase 3 family.</text>
</comment>
<dbReference type="PROSITE" id="PS50847">
    <property type="entry name" value="GRAM_POS_ANCHORING"/>
    <property type="match status" value="1"/>
</dbReference>
<keyword evidence="11" id="KW-0812">Transmembrane</keyword>
<feature type="compositionally biased region" description="Pro residues" evidence="10">
    <location>
        <begin position="698"/>
        <end position="718"/>
    </location>
</feature>
<dbReference type="PANTHER" id="PTHR30480">
    <property type="entry name" value="BETA-HEXOSAMINIDASE-RELATED"/>
    <property type="match status" value="1"/>
</dbReference>
<keyword evidence="4" id="KW-0134">Cell wall</keyword>
<feature type="compositionally biased region" description="Gly residues" evidence="10">
    <location>
        <begin position="764"/>
        <end position="776"/>
    </location>
</feature>
<dbReference type="InterPro" id="IPR017853">
    <property type="entry name" value="GH"/>
</dbReference>
<evidence type="ECO:0000259" key="13">
    <source>
        <dbReference type="PROSITE" id="PS50847"/>
    </source>
</evidence>
<evidence type="ECO:0000256" key="9">
    <source>
        <dbReference type="ARBA" id="ARBA00023295"/>
    </source>
</evidence>
<keyword evidence="11" id="KW-1133">Transmembrane helix</keyword>
<dbReference type="InterPro" id="IPR036881">
    <property type="entry name" value="Glyco_hydro_3_C_sf"/>
</dbReference>
<dbReference type="Pfam" id="PF01915">
    <property type="entry name" value="Glyco_hydro_3_C"/>
    <property type="match status" value="1"/>
</dbReference>
<dbReference type="InterPro" id="IPR050226">
    <property type="entry name" value="NagZ_Beta-hexosaminidase"/>
</dbReference>
<comment type="caution">
    <text evidence="14">The sequence shown here is derived from an EMBL/GenBank/DDBJ whole genome shotgun (WGS) entry which is preliminary data.</text>
</comment>
<evidence type="ECO:0000256" key="6">
    <source>
        <dbReference type="ARBA" id="ARBA00022729"/>
    </source>
</evidence>
<dbReference type="InterPro" id="IPR036962">
    <property type="entry name" value="Glyco_hydro_3_N_sf"/>
</dbReference>
<name>A0ABV9DBA2_9MICO</name>
<dbReference type="InterPro" id="IPR019931">
    <property type="entry name" value="LPXTG_anchor"/>
</dbReference>
<evidence type="ECO:0000256" key="7">
    <source>
        <dbReference type="ARBA" id="ARBA00022801"/>
    </source>
</evidence>
<keyword evidence="5" id="KW-0964">Secreted</keyword>
<feature type="region of interest" description="Disordered" evidence="10">
    <location>
        <begin position="692"/>
        <end position="790"/>
    </location>
</feature>
<sequence length="819" mass="84221">MHRSRSRSSRSRPVLRTGVVAAAATCVLAAGMVPANAAVPPPTSDEAIAAVVDGMSLRQLIGQMTWTQVYGNTGDHAGHTYGNPVQSNPARYGVDTPAEVIEEYDLGGVLYFAWSNPVVVNDPAGTAELSNDLQAASVGDEGSGIPLAVTIDQEGGIVARMASPVTVFPGNMALGATYDPMLAYAQGSVLGRELASVGVNVDFAPVVDVNTNPANPVIGVRSMGENPEAVAALGVGQLTGLQDNGVGAAAKHFPGHGDTVNDSHYGLPVVDYDRATLDRHLLPFKAAIEAGVDMVMTAHIIVEAIDDEMPGTLSHDVLTGLLREEMGFDGLITTDALDMAALKQLPGNPLTDGEIAVLAIQAGSDILLMSPDVPATFEAITEAVENDELTRERLEESVTRILEWKVDRGVWTPDPYVDVDAVDAVVGNAEHLAVADEIADRSLTLLRNEDNVLPLSTDDSVFVTGWGATGVPNLTAALAARGADATAHPAAAPTDADIAAAVAAAQGHDAILVMTNVSGLTAADAAAQRAYLAALVATDIPVIHVPVRNPYDVNWAMADAQLATYSYQAPSLNSLADAVLGTVNPSGRLPVNIPGAVAGEVMYPLGYGISYGTAVTPAAPTFTDQPGTANDSFTIPATEGVEYVVGEGDDAEVREAGTYPGEGAVAIAAVPLEGYYLAWDAEALWAHEFDAAGEEPTTPDPDPTTPGPEPTTPGPEPTTPGGDVYYENCDAARAAGAAPVHRGEPGYGTHLDRDRDGVGCEDSSGGGGPTAPGGDGPSRPPRGNLPSTGAEATGLVAGALLLLALGAGTVLAVRRRQTR</sequence>
<evidence type="ECO:0000256" key="3">
    <source>
        <dbReference type="ARBA" id="ARBA00012663"/>
    </source>
</evidence>
<reference evidence="15" key="1">
    <citation type="journal article" date="2019" name="Int. J. Syst. Evol. Microbiol.">
        <title>The Global Catalogue of Microorganisms (GCM) 10K type strain sequencing project: providing services to taxonomists for standard genome sequencing and annotation.</title>
        <authorList>
            <consortium name="The Broad Institute Genomics Platform"/>
            <consortium name="The Broad Institute Genome Sequencing Center for Infectious Disease"/>
            <person name="Wu L."/>
            <person name="Ma J."/>
        </authorList>
    </citation>
    <scope>NUCLEOTIDE SEQUENCE [LARGE SCALE GENOMIC DNA]</scope>
    <source>
        <strain evidence="15">JCM 3369</strain>
    </source>
</reference>
<dbReference type="InterPro" id="IPR002772">
    <property type="entry name" value="Glyco_hydro_3_C"/>
</dbReference>
<protein>
    <recommendedName>
        <fullName evidence="3">beta-N-acetylhexosaminidase</fullName>
        <ecNumber evidence="3">3.2.1.52</ecNumber>
    </recommendedName>
</protein>
<evidence type="ECO:0000256" key="5">
    <source>
        <dbReference type="ARBA" id="ARBA00022525"/>
    </source>
</evidence>
<dbReference type="InterPro" id="IPR008613">
    <property type="entry name" value="Excalibur_Ca-bd_domain"/>
</dbReference>
<evidence type="ECO:0000256" key="2">
    <source>
        <dbReference type="ARBA" id="ARBA00005336"/>
    </source>
</evidence>
<dbReference type="EC" id="3.2.1.52" evidence="3"/>
<feature type="domain" description="Gram-positive cocci surface proteins LPxTG" evidence="13">
    <location>
        <begin position="785"/>
        <end position="819"/>
    </location>
</feature>
<evidence type="ECO:0000256" key="12">
    <source>
        <dbReference type="SAM" id="SignalP"/>
    </source>
</evidence>
<proteinExistence type="inferred from homology"/>
<dbReference type="NCBIfam" id="TIGR01167">
    <property type="entry name" value="LPXTG_anchor"/>
    <property type="match status" value="1"/>
</dbReference>
<dbReference type="EMBL" id="JBHSGF010000008">
    <property type="protein sequence ID" value="MFC4556034.1"/>
    <property type="molecule type" value="Genomic_DNA"/>
</dbReference>